<dbReference type="EMBL" id="CP126970">
    <property type="protein sequence ID" value="WIM70993.1"/>
    <property type="molecule type" value="Genomic_DNA"/>
</dbReference>
<accession>A0ABY8VN89</accession>
<dbReference type="InterPro" id="IPR050925">
    <property type="entry name" value="Rhomboid_protease_S54"/>
</dbReference>
<feature type="transmembrane region" description="Helical" evidence="5">
    <location>
        <begin position="31"/>
        <end position="51"/>
    </location>
</feature>
<dbReference type="PANTHER" id="PTHR43731">
    <property type="entry name" value="RHOMBOID PROTEASE"/>
    <property type="match status" value="1"/>
</dbReference>
<keyword evidence="4 5" id="KW-0472">Membrane</keyword>
<proteinExistence type="predicted"/>
<organism evidence="7 8">
    <name type="scientific">Corynebacterium suedekumii</name>
    <dbReference type="NCBI Taxonomy" id="3049801"/>
    <lineage>
        <taxon>Bacteria</taxon>
        <taxon>Bacillati</taxon>
        <taxon>Actinomycetota</taxon>
        <taxon>Actinomycetes</taxon>
        <taxon>Mycobacteriales</taxon>
        <taxon>Corynebacteriaceae</taxon>
        <taxon>Corynebacterium</taxon>
    </lineage>
</organism>
<feature type="transmembrane region" description="Helical" evidence="5">
    <location>
        <begin position="57"/>
        <end position="75"/>
    </location>
</feature>
<sequence length="147" mass="15480">MFLHIDAGHLAINCIMLALIGREIERHLGTALYAAVFLTGGIGASAAVLWLDYDTPTAGASGVVFALMVLLVGVNRLRGGDLRAPLALIAVNVAYTFLAANVSLWGHLGGLLCGLLMMMLVFQPRREVRWGGVLVLLAIACALVVAV</sequence>
<dbReference type="PANTHER" id="PTHR43731:SF26">
    <property type="entry name" value="RHOMBOID-LIKE PROTEIN 10, CHLOROPLASTIC"/>
    <property type="match status" value="1"/>
</dbReference>
<feature type="domain" description="Peptidase S54 rhomboid" evidence="6">
    <location>
        <begin position="1"/>
        <end position="123"/>
    </location>
</feature>
<dbReference type="InterPro" id="IPR035952">
    <property type="entry name" value="Rhomboid-like_sf"/>
</dbReference>
<dbReference type="Pfam" id="PF01694">
    <property type="entry name" value="Rhomboid"/>
    <property type="match status" value="1"/>
</dbReference>
<feature type="transmembrane region" description="Helical" evidence="5">
    <location>
        <begin position="128"/>
        <end position="146"/>
    </location>
</feature>
<protein>
    <submittedName>
        <fullName evidence="7">Rhomboid family intramembrane serine protease</fullName>
        <ecNumber evidence="7">3.4.21.105</ecNumber>
    </submittedName>
</protein>
<keyword evidence="8" id="KW-1185">Reference proteome</keyword>
<keyword evidence="2 5" id="KW-0812">Transmembrane</keyword>
<gene>
    <name evidence="7" type="ORF">QP029_04030</name>
</gene>
<dbReference type="Gene3D" id="1.20.1540.10">
    <property type="entry name" value="Rhomboid-like"/>
    <property type="match status" value="1"/>
</dbReference>
<dbReference type="SUPFAM" id="SSF144091">
    <property type="entry name" value="Rhomboid-like"/>
    <property type="match status" value="1"/>
</dbReference>
<reference evidence="7 8" key="1">
    <citation type="submission" date="2023-05" db="EMBL/GenBank/DDBJ databases">
        <title>Corynebacterium suedekumii sp. nov. and Corynebacterium breve sp. nov. isolated from raw cow's milk.</title>
        <authorList>
            <person name="Baer M.K."/>
            <person name="Mehl L."/>
            <person name="Hellmuth R."/>
            <person name="Marke G."/>
            <person name="Lipski A."/>
        </authorList>
    </citation>
    <scope>NUCLEOTIDE SEQUENCE [LARGE SCALE GENOMIC DNA]</scope>
    <source>
        <strain evidence="7 8">LM112</strain>
    </source>
</reference>
<evidence type="ECO:0000313" key="8">
    <source>
        <dbReference type="Proteomes" id="UP001238805"/>
    </source>
</evidence>
<keyword evidence="7" id="KW-0645">Protease</keyword>
<dbReference type="GO" id="GO:0008233">
    <property type="term" value="F:peptidase activity"/>
    <property type="evidence" value="ECO:0007669"/>
    <property type="project" value="UniProtKB-KW"/>
</dbReference>
<dbReference type="EC" id="3.4.21.105" evidence="7"/>
<keyword evidence="3 5" id="KW-1133">Transmembrane helix</keyword>
<evidence type="ECO:0000256" key="3">
    <source>
        <dbReference type="ARBA" id="ARBA00022989"/>
    </source>
</evidence>
<dbReference type="GO" id="GO:0006508">
    <property type="term" value="P:proteolysis"/>
    <property type="evidence" value="ECO:0007669"/>
    <property type="project" value="UniProtKB-KW"/>
</dbReference>
<dbReference type="InterPro" id="IPR022764">
    <property type="entry name" value="Peptidase_S54_rhomboid_dom"/>
</dbReference>
<name>A0ABY8VN89_9CORY</name>
<dbReference type="Proteomes" id="UP001238805">
    <property type="component" value="Chromosome"/>
</dbReference>
<evidence type="ECO:0000313" key="7">
    <source>
        <dbReference type="EMBL" id="WIM70993.1"/>
    </source>
</evidence>
<keyword evidence="7" id="KW-0378">Hydrolase</keyword>
<feature type="transmembrane region" description="Helical" evidence="5">
    <location>
        <begin position="82"/>
        <end position="98"/>
    </location>
</feature>
<dbReference type="RefSeq" id="WP_284875571.1">
    <property type="nucleotide sequence ID" value="NZ_CP126970.1"/>
</dbReference>
<evidence type="ECO:0000259" key="6">
    <source>
        <dbReference type="Pfam" id="PF01694"/>
    </source>
</evidence>
<evidence type="ECO:0000256" key="4">
    <source>
        <dbReference type="ARBA" id="ARBA00023136"/>
    </source>
</evidence>
<evidence type="ECO:0000256" key="5">
    <source>
        <dbReference type="SAM" id="Phobius"/>
    </source>
</evidence>
<evidence type="ECO:0000256" key="1">
    <source>
        <dbReference type="ARBA" id="ARBA00004141"/>
    </source>
</evidence>
<comment type="subcellular location">
    <subcellularLocation>
        <location evidence="1">Membrane</location>
        <topology evidence="1">Multi-pass membrane protein</topology>
    </subcellularLocation>
</comment>
<evidence type="ECO:0000256" key="2">
    <source>
        <dbReference type="ARBA" id="ARBA00022692"/>
    </source>
</evidence>